<dbReference type="HAMAP" id="MF_03066">
    <property type="entry name" value="RNF168"/>
    <property type="match status" value="1"/>
</dbReference>
<dbReference type="GO" id="GO:0035861">
    <property type="term" value="C:site of double-strand break"/>
    <property type="evidence" value="ECO:0007669"/>
    <property type="project" value="TreeGrafter"/>
</dbReference>
<dbReference type="Gene3D" id="3.30.40.10">
    <property type="entry name" value="Zinc/RING finger domain, C3HC4 (zinc finger)"/>
    <property type="match status" value="1"/>
</dbReference>
<dbReference type="InterPro" id="IPR001841">
    <property type="entry name" value="Znf_RING"/>
</dbReference>
<dbReference type="InterPro" id="IPR051657">
    <property type="entry name" value="RNF168/RNF169_E3_ubiq-ligase"/>
</dbReference>
<evidence type="ECO:0000256" key="8">
    <source>
        <dbReference type="ARBA" id="ARBA00022853"/>
    </source>
</evidence>
<dbReference type="GO" id="GO:0061630">
    <property type="term" value="F:ubiquitin protein ligase activity"/>
    <property type="evidence" value="ECO:0007669"/>
    <property type="project" value="UniProtKB-EC"/>
</dbReference>
<feature type="compositionally biased region" description="Low complexity" evidence="12">
    <location>
        <begin position="336"/>
        <end position="349"/>
    </location>
</feature>
<feature type="region of interest" description="Disordered" evidence="12">
    <location>
        <begin position="118"/>
        <end position="141"/>
    </location>
</feature>
<dbReference type="PANTHER" id="PTHR23328">
    <property type="entry name" value="RING-TYPE DOMAIN-CONTAINING PROTEIN"/>
    <property type="match status" value="1"/>
</dbReference>
<evidence type="ECO:0000256" key="11">
    <source>
        <dbReference type="HAMAP-Rule" id="MF_03066"/>
    </source>
</evidence>
<dbReference type="Proteomes" id="UP001652624">
    <property type="component" value="Chromosome 14"/>
</dbReference>
<dbReference type="STRING" id="9365.ENSEEUP00000009058"/>
<comment type="similarity">
    <text evidence="11">Belongs to the RNF168 family.</text>
</comment>
<proteinExistence type="inferred from homology"/>
<dbReference type="CDD" id="cd16550">
    <property type="entry name" value="RING-HC_RNF168"/>
    <property type="match status" value="1"/>
</dbReference>
<dbReference type="GO" id="GO:0000151">
    <property type="term" value="C:ubiquitin ligase complex"/>
    <property type="evidence" value="ECO:0007669"/>
    <property type="project" value="UniProtKB-UniRule"/>
</dbReference>
<keyword evidence="9 11" id="KW-0234">DNA repair</keyword>
<dbReference type="PROSITE" id="PS50089">
    <property type="entry name" value="ZF_RING_2"/>
    <property type="match status" value="1"/>
</dbReference>
<feature type="region of interest" description="Disordered" evidence="12">
    <location>
        <begin position="430"/>
        <end position="547"/>
    </location>
</feature>
<dbReference type="GO" id="GO:0042393">
    <property type="term" value="F:histone binding"/>
    <property type="evidence" value="ECO:0007669"/>
    <property type="project" value="UniProtKB-UniRule"/>
</dbReference>
<keyword evidence="4 11" id="KW-0227">DNA damage</keyword>
<keyword evidence="7 11" id="KW-0862">Zinc</keyword>
<evidence type="ECO:0000256" key="12">
    <source>
        <dbReference type="SAM" id="MobiDB-lite"/>
    </source>
</evidence>
<evidence type="ECO:0000256" key="9">
    <source>
        <dbReference type="ARBA" id="ARBA00023204"/>
    </source>
</evidence>
<dbReference type="SMART" id="SM00184">
    <property type="entry name" value="RING"/>
    <property type="match status" value="1"/>
</dbReference>
<dbReference type="GO" id="GO:0008270">
    <property type="term" value="F:zinc ion binding"/>
    <property type="evidence" value="ECO:0007669"/>
    <property type="project" value="UniProtKB-KW"/>
</dbReference>
<dbReference type="SUPFAM" id="SSF57850">
    <property type="entry name" value="RING/U-box"/>
    <property type="match status" value="1"/>
</dbReference>
<feature type="compositionally biased region" description="Low complexity" evidence="12">
    <location>
        <begin position="236"/>
        <end position="247"/>
    </location>
</feature>
<evidence type="ECO:0000256" key="1">
    <source>
        <dbReference type="ARBA" id="ARBA00000900"/>
    </source>
</evidence>
<feature type="region of interest" description="Disordered" evidence="12">
    <location>
        <begin position="194"/>
        <end position="400"/>
    </location>
</feature>
<keyword evidence="10 11" id="KW-0539">Nucleus</keyword>
<dbReference type="CDD" id="cd22265">
    <property type="entry name" value="UDM1_RNF168"/>
    <property type="match status" value="1"/>
</dbReference>
<sequence>MAVPGAVPVLSEWRCQICVDVFVEPVTLPCGHSLCGPCFRATVEKASLCCPFCRRRLSSWARRQARSNSLVDARLWGLVQQLYPREVARRAAGHEADAEEEEAADDCHPVRQLSEPGELRREYEAERSRVEAERRASAEEESRASAEYIQRLLAEEQEEGRRRAEERRRQVQEQLRQDEELAWSLSAHLNSLSDGSVSASPLNSSKCVPGTPKSQKKRKNKQANAGDIQNIQKYLSPKSQSASASQPEAVRGAGRTSMSAGSDRSDTNGEVAEGLCTLDPLRGLEAQDEAAETPDWRLEGEAGAAPSDHGTEPGAPTREGAAAATLRAEADGGGTLAARTRQAGAAAAVGAGGAESCLPLSGQISKRKSQESPLEADCDPGLSVKRARGPSREAAGGEEAAAGLAQLLRWETLLLERRAQEERDRLLALQLQREADGERTRPNRHKGSPDGYRLRAAPSPSAGLAAGRRKSSGDGGWGKRAGEPRARLPGGSKTDTQPSRALNGRVPGSAGSAGSAGGDRSAPGGDPSPRPRTSQNSIFQMFQRRAK</sequence>
<feature type="compositionally biased region" description="Low complexity" evidence="12">
    <location>
        <begin position="504"/>
        <end position="527"/>
    </location>
</feature>
<protein>
    <recommendedName>
        <fullName evidence="11">E3 ubiquitin-protein ligase RNF168</fullName>
        <ecNumber evidence="11">2.3.2.27</ecNumber>
    </recommendedName>
    <alternativeName>
        <fullName evidence="11">RING finger protein 168</fullName>
    </alternativeName>
    <alternativeName>
        <fullName evidence="11">RING-type E3 ubiquitin transferase RNF168</fullName>
    </alternativeName>
</protein>
<dbReference type="InParanoid" id="A0A1S3WV32"/>
<feature type="short sequence motif" description="LR motif 2" evidence="11">
    <location>
        <begin position="444"/>
        <end position="455"/>
    </location>
</feature>
<dbReference type="GO" id="GO:0031491">
    <property type="term" value="F:nucleosome binding"/>
    <property type="evidence" value="ECO:0007669"/>
    <property type="project" value="TreeGrafter"/>
</dbReference>
<dbReference type="InterPro" id="IPR018957">
    <property type="entry name" value="Znf_C3HC4_RING-type"/>
</dbReference>
<feature type="compositionally biased region" description="Polar residues" evidence="12">
    <location>
        <begin position="531"/>
        <end position="540"/>
    </location>
</feature>
<comment type="domain">
    <text evidence="11">The MIU motif (motif interacting with ubiquitin) mediates the interaction with both 'Lys-48'- and 'Lys-63'-linked ubiquitin chains. The UMI motif mediates interaction with ubiquitin with a preference for 'Lys-63'-linked ubiquitin. The specificity for different types of ubiquitin is mediated by juxtaposition of ubiquitin-binding motifs (MIU and UMI motifs) with LR motifs (LRMs).</text>
</comment>
<dbReference type="OrthoDB" id="426657at2759"/>
<keyword evidence="14" id="KW-1185">Reference proteome</keyword>
<dbReference type="CTD" id="165918"/>
<feature type="compositionally biased region" description="Low complexity" evidence="12">
    <location>
        <begin position="317"/>
        <end position="327"/>
    </location>
</feature>
<dbReference type="InterPro" id="IPR034725">
    <property type="entry name" value="RNF168"/>
</dbReference>
<name>A0A1S3WV32_ERIEU</name>
<feature type="compositionally biased region" description="Polar residues" evidence="12">
    <location>
        <begin position="194"/>
        <end position="206"/>
    </location>
</feature>
<dbReference type="GO" id="GO:0016567">
    <property type="term" value="P:protein ubiquitination"/>
    <property type="evidence" value="ECO:0007669"/>
    <property type="project" value="UniProtKB-UniRule"/>
</dbReference>
<dbReference type="GO" id="GO:0006302">
    <property type="term" value="P:double-strand break repair"/>
    <property type="evidence" value="ECO:0007669"/>
    <property type="project" value="UniProtKB-UniRule"/>
</dbReference>
<evidence type="ECO:0000256" key="4">
    <source>
        <dbReference type="ARBA" id="ARBA00022763"/>
    </source>
</evidence>
<reference evidence="15" key="1">
    <citation type="submission" date="2025-08" db="UniProtKB">
        <authorList>
            <consortium name="RefSeq"/>
        </authorList>
    </citation>
    <scope>IDENTIFICATION</scope>
</reference>
<dbReference type="FunCoup" id="A0A1S3WV32">
    <property type="interactions" value="2904"/>
</dbReference>
<dbReference type="GeneID" id="103126912"/>
<keyword evidence="5 11" id="KW-0863">Zinc-finger</keyword>
<evidence type="ECO:0000256" key="3">
    <source>
        <dbReference type="ARBA" id="ARBA00022723"/>
    </source>
</evidence>
<dbReference type="GO" id="GO:0043130">
    <property type="term" value="F:ubiquitin binding"/>
    <property type="evidence" value="ECO:0007669"/>
    <property type="project" value="UniProtKB-UniRule"/>
</dbReference>
<feature type="compositionally biased region" description="Low complexity" evidence="12">
    <location>
        <begin position="454"/>
        <end position="466"/>
    </location>
</feature>
<dbReference type="Pfam" id="PF00097">
    <property type="entry name" value="zf-C3HC4"/>
    <property type="match status" value="1"/>
</dbReference>
<evidence type="ECO:0000256" key="7">
    <source>
        <dbReference type="ARBA" id="ARBA00022833"/>
    </source>
</evidence>
<evidence type="ECO:0000256" key="5">
    <source>
        <dbReference type="ARBA" id="ARBA00022771"/>
    </source>
</evidence>
<feature type="domain" description="RING-type" evidence="13">
    <location>
        <begin position="15"/>
        <end position="54"/>
    </location>
</feature>
<dbReference type="EC" id="2.3.2.27" evidence="11"/>
<gene>
    <name evidence="11 15" type="primary">RNF168</name>
</gene>
<dbReference type="GO" id="GO:0006325">
    <property type="term" value="P:chromatin organization"/>
    <property type="evidence" value="ECO:0007669"/>
    <property type="project" value="UniProtKB-KW"/>
</dbReference>
<accession>A0A1S3WV32</accession>
<keyword evidence="2 11" id="KW-0808">Transferase</keyword>
<evidence type="ECO:0000256" key="2">
    <source>
        <dbReference type="ARBA" id="ARBA00022679"/>
    </source>
</evidence>
<dbReference type="UniPathway" id="UPA00143"/>
<keyword evidence="3 11" id="KW-0479">Metal-binding</keyword>
<comment type="subunit">
    <text evidence="11">Monomer. Interacts with UBE2N/UBC13.</text>
</comment>
<comment type="PTM">
    <text evidence="11">Ubiquitinated.</text>
</comment>
<dbReference type="InterPro" id="IPR013083">
    <property type="entry name" value="Znf_RING/FYVE/PHD"/>
</dbReference>
<dbReference type="GO" id="GO:0005634">
    <property type="term" value="C:nucleus"/>
    <property type="evidence" value="ECO:0007669"/>
    <property type="project" value="UniProtKB-SubCell"/>
</dbReference>
<comment type="function">
    <text evidence="11">E3 ubiquitin-protein ligase required for accumulation of repair proteins to sites of DNA damage. Acts with UBE2N/UBC13 to amplify the RNF8-dependent histone ubiquitination. Recruited to sites of DNA damage at double-strand breaks (DSBs) by binding to ubiquitinated histone H2A and H2AX and amplifies the RNF8-dependent H2A ubiquitination, promoting the formation of 'Lys-63'-linked ubiquitin conjugates. This leads to concentrate ubiquitinated histones H2A and H2AX at DNA lesions to the threshold required for recruitment of TP53BP1 and BRCA1. Also recruited at DNA interstrand cross-links (ICLs) sites and promotes accumulation of 'Lys-63'-linked ubiquitination of histones H2A and H2AX, leading to recruitment of FAAP20 and Fanconi anemia (FA) complex, followed by interstrand cross-link repair. H2A ubiquitination also mediates the ATM-dependent transcriptional silencing at regions flanking DSBs in cis, a mechanism to avoid collision between transcription and repair intermediates. Also involved in class switch recombination in immune system, via its role in regulation of DSBs repair. Following DNA damage, promotes the ubiquitination and degradation of JMJD2A/KDM4A in collaboration with RNF8, leading to unmask H4K20me2 mark and promote the recruitment of TP53BP1 at DNA damage sites. Not able to initiate 'Lys-63'-linked ubiquitination in vitro; possibly due to partial occlusion of the UBE2N/UBC13-binding region. Catalyzes monoubiquitination of 'Lys-13' and 'Lys-15' of nucleosomal histone H2A (H2AK13Ub and H2AK15Ub, respectively).</text>
</comment>
<dbReference type="CDD" id="cd21932">
    <property type="entry name" value="MIU2_RNF168-like"/>
    <property type="match status" value="1"/>
</dbReference>
<evidence type="ECO:0000313" key="15">
    <source>
        <dbReference type="RefSeq" id="XP_016050142.2"/>
    </source>
</evidence>
<keyword evidence="11" id="KW-0832">Ubl conjugation</keyword>
<comment type="PTM">
    <text evidence="11">Sumoylated with SUMO1 by PIAS4 in response to double-strand breaks (DSBs).</text>
</comment>
<evidence type="ECO:0000313" key="14">
    <source>
        <dbReference type="Proteomes" id="UP001652624"/>
    </source>
</evidence>
<evidence type="ECO:0000259" key="13">
    <source>
        <dbReference type="PROSITE" id="PS50089"/>
    </source>
</evidence>
<dbReference type="AlphaFoldDB" id="A0A1S3WV32"/>
<dbReference type="eggNOG" id="KOG4159">
    <property type="taxonomic scope" value="Eukaryota"/>
</dbReference>
<evidence type="ECO:0000256" key="10">
    <source>
        <dbReference type="ARBA" id="ARBA00023242"/>
    </source>
</evidence>
<dbReference type="GO" id="GO:0010212">
    <property type="term" value="P:response to ionizing radiation"/>
    <property type="evidence" value="ECO:0007669"/>
    <property type="project" value="UniProtKB-UniRule"/>
</dbReference>
<dbReference type="RefSeq" id="XP_016050142.2">
    <property type="nucleotide sequence ID" value="XM_016194656.2"/>
</dbReference>
<comment type="subcellular location">
    <subcellularLocation>
        <location evidence="11">Nucleus</location>
    </subcellularLocation>
    <text evidence="11">Localizes to double-strand breaks (DSBs) sites of DNA damage.</text>
</comment>
<comment type="catalytic activity">
    <reaction evidence="1 11">
        <text>S-ubiquitinyl-[E2 ubiquitin-conjugating enzyme]-L-cysteine + [acceptor protein]-L-lysine = [E2 ubiquitin-conjugating enzyme]-L-cysteine + N(6)-ubiquitinyl-[acceptor protein]-L-lysine.</text>
        <dbReference type="EC" id="2.3.2.27"/>
    </reaction>
</comment>
<comment type="caution">
    <text evidence="11">Lacks conserved residue(s) required for the propagation of feature annotation.</text>
</comment>
<comment type="pathway">
    <text evidence="11">Protein modification; protein ubiquitination.</text>
</comment>
<keyword evidence="8 11" id="KW-0156">Chromatin regulator</keyword>
<dbReference type="GO" id="GO:0045739">
    <property type="term" value="P:positive regulation of DNA repair"/>
    <property type="evidence" value="ECO:0007669"/>
    <property type="project" value="UniProtKB-UniRule"/>
</dbReference>
<keyword evidence="6 11" id="KW-0833">Ubl conjugation pathway</keyword>
<evidence type="ECO:0000256" key="6">
    <source>
        <dbReference type="ARBA" id="ARBA00022786"/>
    </source>
</evidence>
<comment type="caution">
    <text evidence="11">According to a well-established model, RNF168 cannot initiate H2A 'Lys-63'-linked ubiquitination and is recruited following RNF8-dependent histone ubiquitination to amplify H2A 'Lys-63'-linked ubiquitination. However, other data suggest that RNF168 is the priming ubiquitin ligase by mediating monoubiquitination of 'Lys-13' and 'Lys-15' of nucleosomal histone H2A (H2AK13Ub and H2AK15Ub respectively). These data suggest that RNF168 might be recruited to DSBs sites in a RNF8-dependent manner by binding to non-histone proteins ubiquitinated via 'Lys-63'-linked and initiates monoubiquitination of H2A, which is then amplified by RNF8. Additional evidences are however required to confirm these data.</text>
</comment>
<organism evidence="14 15">
    <name type="scientific">Erinaceus europaeus</name>
    <name type="common">Western European hedgehog</name>
    <dbReference type="NCBI Taxonomy" id="9365"/>
    <lineage>
        <taxon>Eukaryota</taxon>
        <taxon>Metazoa</taxon>
        <taxon>Chordata</taxon>
        <taxon>Craniata</taxon>
        <taxon>Vertebrata</taxon>
        <taxon>Euteleostomi</taxon>
        <taxon>Mammalia</taxon>
        <taxon>Eutheria</taxon>
        <taxon>Laurasiatheria</taxon>
        <taxon>Eulipotyphla</taxon>
        <taxon>Erinaceidae</taxon>
        <taxon>Erinaceinae</taxon>
        <taxon>Erinaceus</taxon>
    </lineage>
</organism>
<dbReference type="PANTHER" id="PTHR23328:SF1">
    <property type="entry name" value="E3 UBIQUITIN-PROTEIN LIGASE RNF168"/>
    <property type="match status" value="1"/>
</dbReference>